<comment type="subcellular location">
    <subcellularLocation>
        <location evidence="1">Cell membrane</location>
        <topology evidence="1">Multi-pass membrane protein</topology>
    </subcellularLocation>
</comment>
<evidence type="ECO:0000313" key="9">
    <source>
        <dbReference type="Proteomes" id="UP000199183"/>
    </source>
</evidence>
<dbReference type="EMBL" id="FNRY01000001">
    <property type="protein sequence ID" value="SEB48993.1"/>
    <property type="molecule type" value="Genomic_DNA"/>
</dbReference>
<evidence type="ECO:0000256" key="4">
    <source>
        <dbReference type="ARBA" id="ARBA00023136"/>
    </source>
</evidence>
<dbReference type="PROSITE" id="PS50850">
    <property type="entry name" value="MFS"/>
    <property type="match status" value="1"/>
</dbReference>
<name>A0A1H4JRV3_9MICO</name>
<dbReference type="Gene3D" id="1.20.1250.20">
    <property type="entry name" value="MFS general substrate transporter like domains"/>
    <property type="match status" value="1"/>
</dbReference>
<feature type="transmembrane region" description="Helical" evidence="6">
    <location>
        <begin position="154"/>
        <end position="173"/>
    </location>
</feature>
<proteinExistence type="predicted"/>
<evidence type="ECO:0000256" key="3">
    <source>
        <dbReference type="ARBA" id="ARBA00022989"/>
    </source>
</evidence>
<dbReference type="PANTHER" id="PTHR23534">
    <property type="entry name" value="MFS PERMEASE"/>
    <property type="match status" value="1"/>
</dbReference>
<feature type="transmembrane region" description="Helical" evidence="6">
    <location>
        <begin position="30"/>
        <end position="54"/>
    </location>
</feature>
<dbReference type="GO" id="GO:0005886">
    <property type="term" value="C:plasma membrane"/>
    <property type="evidence" value="ECO:0007669"/>
    <property type="project" value="UniProtKB-SubCell"/>
</dbReference>
<feature type="transmembrane region" description="Helical" evidence="6">
    <location>
        <begin position="185"/>
        <end position="210"/>
    </location>
</feature>
<dbReference type="InterPro" id="IPR011701">
    <property type="entry name" value="MFS"/>
</dbReference>
<feature type="transmembrane region" description="Helical" evidence="6">
    <location>
        <begin position="284"/>
        <end position="306"/>
    </location>
</feature>
<keyword evidence="4 6" id="KW-0472">Membrane</keyword>
<keyword evidence="9" id="KW-1185">Reference proteome</keyword>
<dbReference type="RefSeq" id="WP_245723531.1">
    <property type="nucleotide sequence ID" value="NZ_FNRY01000001.1"/>
</dbReference>
<evidence type="ECO:0000256" key="6">
    <source>
        <dbReference type="SAM" id="Phobius"/>
    </source>
</evidence>
<keyword evidence="3 6" id="KW-1133">Transmembrane helix</keyword>
<reference evidence="8 9" key="1">
    <citation type="submission" date="2016-10" db="EMBL/GenBank/DDBJ databases">
        <authorList>
            <person name="de Groot N.N."/>
        </authorList>
    </citation>
    <scope>NUCLEOTIDE SEQUENCE [LARGE SCALE GENOMIC DNA]</scope>
    <source>
        <strain evidence="8 9">DSM 21799</strain>
    </source>
</reference>
<evidence type="ECO:0000256" key="5">
    <source>
        <dbReference type="SAM" id="MobiDB-lite"/>
    </source>
</evidence>
<feature type="transmembrane region" description="Helical" evidence="6">
    <location>
        <begin position="377"/>
        <end position="397"/>
    </location>
</feature>
<sequence length="438" mass="45354">MSEPPLSTRVTGDLGSATPETSRVQRRTMVVLVIMQIVGTIGVGVAPSIGVLLAGEVTQNEAWAGLARTASTLGAALLGLPLGDLAARFGRRFALSIGWWIAAIGSAILVAASQGSLVIPLFVGLLLIGAGSAVSLQARFAATDLARPRHKGRALALVVWVGTIGSVLGPNLGVPGEFLSAHSGLTVYAGAFLIAAICLGLAGVIVFIWLRPDPLLHLQRTVPAPTSPIGRRPSRVRLALAELRLNRSARYAVIAIITAQSVMASVMTMTPVHMVHMGGSIEVVGITISLHVLGMYAFSPFVGYLADRMGQRLTIGLGIVVFLASLVIGAVRADETAWVIVSLILLGVGWSFVNVSGSALFSAVVSDETRASSQGGVDALSNLCGAAAAFAAGPLLAISSFSMLSVVAMVALVPLIILTLRGERAPRGDRPAFEGNRR</sequence>
<accession>A0A1H4JRV3</accession>
<feature type="transmembrane region" description="Helical" evidence="6">
    <location>
        <begin position="313"/>
        <end position="331"/>
    </location>
</feature>
<evidence type="ECO:0000313" key="8">
    <source>
        <dbReference type="EMBL" id="SEB48993.1"/>
    </source>
</evidence>
<organism evidence="8 9">
    <name type="scientific">Paramicrobacterium humi</name>
    <dbReference type="NCBI Taxonomy" id="640635"/>
    <lineage>
        <taxon>Bacteria</taxon>
        <taxon>Bacillati</taxon>
        <taxon>Actinomycetota</taxon>
        <taxon>Actinomycetes</taxon>
        <taxon>Micrococcales</taxon>
        <taxon>Microbacteriaceae</taxon>
        <taxon>Paramicrobacterium</taxon>
    </lineage>
</organism>
<feature type="region of interest" description="Disordered" evidence="5">
    <location>
        <begin position="1"/>
        <end position="21"/>
    </location>
</feature>
<dbReference type="Pfam" id="PF07690">
    <property type="entry name" value="MFS_1"/>
    <property type="match status" value="1"/>
</dbReference>
<feature type="transmembrane region" description="Helical" evidence="6">
    <location>
        <begin position="251"/>
        <end position="272"/>
    </location>
</feature>
<feature type="transmembrane region" description="Helical" evidence="6">
    <location>
        <begin position="337"/>
        <end position="365"/>
    </location>
</feature>
<protein>
    <submittedName>
        <fullName evidence="8">Predicted arabinose efflux permease, MFS family</fullName>
    </submittedName>
</protein>
<dbReference type="SUPFAM" id="SSF103473">
    <property type="entry name" value="MFS general substrate transporter"/>
    <property type="match status" value="1"/>
</dbReference>
<feature type="domain" description="Major facilitator superfamily (MFS) profile" evidence="7">
    <location>
        <begin position="28"/>
        <end position="426"/>
    </location>
</feature>
<dbReference type="InterPro" id="IPR036259">
    <property type="entry name" value="MFS_trans_sf"/>
</dbReference>
<keyword evidence="2 6" id="KW-0812">Transmembrane</keyword>
<dbReference type="AlphaFoldDB" id="A0A1H4JRV3"/>
<evidence type="ECO:0000256" key="2">
    <source>
        <dbReference type="ARBA" id="ARBA00022692"/>
    </source>
</evidence>
<feature type="transmembrane region" description="Helical" evidence="6">
    <location>
        <begin position="93"/>
        <end position="112"/>
    </location>
</feature>
<gene>
    <name evidence="8" type="ORF">SAMN04489806_0834</name>
</gene>
<evidence type="ECO:0000256" key="1">
    <source>
        <dbReference type="ARBA" id="ARBA00004651"/>
    </source>
</evidence>
<feature type="transmembrane region" description="Helical" evidence="6">
    <location>
        <begin position="66"/>
        <end position="86"/>
    </location>
</feature>
<evidence type="ECO:0000259" key="7">
    <source>
        <dbReference type="PROSITE" id="PS50850"/>
    </source>
</evidence>
<feature type="transmembrane region" description="Helical" evidence="6">
    <location>
        <begin position="118"/>
        <end position="142"/>
    </location>
</feature>
<dbReference type="Proteomes" id="UP000199183">
    <property type="component" value="Unassembled WGS sequence"/>
</dbReference>
<feature type="transmembrane region" description="Helical" evidence="6">
    <location>
        <begin position="403"/>
        <end position="420"/>
    </location>
</feature>
<dbReference type="InterPro" id="IPR020846">
    <property type="entry name" value="MFS_dom"/>
</dbReference>
<dbReference type="GO" id="GO:0022857">
    <property type="term" value="F:transmembrane transporter activity"/>
    <property type="evidence" value="ECO:0007669"/>
    <property type="project" value="InterPro"/>
</dbReference>
<dbReference type="PANTHER" id="PTHR23534:SF1">
    <property type="entry name" value="MAJOR FACILITATOR SUPERFAMILY PROTEIN"/>
    <property type="match status" value="1"/>
</dbReference>
<dbReference type="STRING" id="640635.SAMN04489806_0834"/>